<comment type="caution">
    <text evidence="1">The sequence shown here is derived from an EMBL/GenBank/DDBJ whole genome shotgun (WGS) entry which is preliminary data.</text>
</comment>
<gene>
    <name evidence="1" type="ORF">DQG23_14740</name>
</gene>
<evidence type="ECO:0000313" key="1">
    <source>
        <dbReference type="EMBL" id="RAV20754.1"/>
    </source>
</evidence>
<protein>
    <submittedName>
        <fullName evidence="1">Uncharacterized protein</fullName>
    </submittedName>
</protein>
<accession>A0A329MLU0</accession>
<keyword evidence="2" id="KW-1185">Reference proteome</keyword>
<reference evidence="1 2" key="1">
    <citation type="journal article" date="2009" name="Int. J. Syst. Evol. Microbiol.">
        <title>Paenibacillus contaminans sp. nov., isolated from a contaminated laboratory plate.</title>
        <authorList>
            <person name="Chou J.H."/>
            <person name="Lee J.H."/>
            <person name="Lin M.C."/>
            <person name="Chang P.S."/>
            <person name="Arun A.B."/>
            <person name="Young C.C."/>
            <person name="Chen W.M."/>
        </authorList>
    </citation>
    <scope>NUCLEOTIDE SEQUENCE [LARGE SCALE GENOMIC DNA]</scope>
    <source>
        <strain evidence="1 2">CKOBP-6</strain>
    </source>
</reference>
<organism evidence="1 2">
    <name type="scientific">Paenibacillus contaminans</name>
    <dbReference type="NCBI Taxonomy" id="450362"/>
    <lineage>
        <taxon>Bacteria</taxon>
        <taxon>Bacillati</taxon>
        <taxon>Bacillota</taxon>
        <taxon>Bacilli</taxon>
        <taxon>Bacillales</taxon>
        <taxon>Paenibacillaceae</taxon>
        <taxon>Paenibacillus</taxon>
    </lineage>
</organism>
<proteinExistence type="predicted"/>
<name>A0A329MLU0_9BACL</name>
<dbReference type="Proteomes" id="UP000250369">
    <property type="component" value="Unassembled WGS sequence"/>
</dbReference>
<dbReference type="EMBL" id="QMFB01000007">
    <property type="protein sequence ID" value="RAV20754.1"/>
    <property type="molecule type" value="Genomic_DNA"/>
</dbReference>
<evidence type="ECO:0000313" key="2">
    <source>
        <dbReference type="Proteomes" id="UP000250369"/>
    </source>
</evidence>
<sequence length="111" mass="12961">MVMKLAILEKRKRKIVVNNKEFYWYIGKDPYDKIFAKAVHIISPTKDFLVIYRLDFVTEGSIFPKLEVIKSSYIEPGFYNLNENVLEQEVTPKCVSEIISFCLSNNSNFAE</sequence>
<dbReference type="AlphaFoldDB" id="A0A329MLU0"/>